<comment type="similarity">
    <text evidence="11">Belongs to the G-protein coupled receptor 1 family.</text>
</comment>
<evidence type="ECO:0000256" key="1">
    <source>
        <dbReference type="ARBA" id="ARBA00004651"/>
    </source>
</evidence>
<evidence type="ECO:0000256" key="4">
    <source>
        <dbReference type="ARBA" id="ARBA00022989"/>
    </source>
</evidence>
<evidence type="ECO:0000256" key="2">
    <source>
        <dbReference type="ARBA" id="ARBA00022475"/>
    </source>
</evidence>
<feature type="transmembrane region" description="Helical" evidence="13">
    <location>
        <begin position="125"/>
        <end position="146"/>
    </location>
</feature>
<keyword evidence="5 11" id="KW-0297">G-protein coupled receptor</keyword>
<feature type="transmembrane region" description="Helical" evidence="13">
    <location>
        <begin position="209"/>
        <end position="229"/>
    </location>
</feature>
<feature type="region of interest" description="Disordered" evidence="12">
    <location>
        <begin position="428"/>
        <end position="452"/>
    </location>
</feature>
<keyword evidence="9" id="KW-0325">Glycoprotein</keyword>
<feature type="transmembrane region" description="Helical" evidence="13">
    <location>
        <begin position="53"/>
        <end position="78"/>
    </location>
</feature>
<feature type="transmembrane region" description="Helical" evidence="13">
    <location>
        <begin position="85"/>
        <end position="105"/>
    </location>
</feature>
<dbReference type="PANTHER" id="PTHR24248">
    <property type="entry name" value="ADRENERGIC RECEPTOR-RELATED G-PROTEIN COUPLED RECEPTOR"/>
    <property type="match status" value="1"/>
</dbReference>
<keyword evidence="8 11" id="KW-0675">Receptor</keyword>
<keyword evidence="7" id="KW-1015">Disulfide bond</keyword>
<dbReference type="PRINTS" id="PR00237">
    <property type="entry name" value="GPCRRHODOPSN"/>
</dbReference>
<sequence>MAEDLHTNWTTKMSENVQEVSDDVVRPTLYNVTLPNNRTDEGQGRSVAEVTGVSMVLCTMMVVTIVGNTLVCLSVILARKLRRPANYLIVSQAVADLLVAMAVMPLSLTNELEGKWGLGKPLCDLWISVDVFCCTASIINLCMISVDRYLAISHPLSYRVHRTSRVMLMLVSVVWIISALISVPALLGWGDGNEYDGKTCLINQDVGYTIYSTLGAFYIPMLVMLVLYWRIYITVQRHKHSSLRRTYVTRMSPSVAERNVNVNVANDAPTGSSGAANGRVQTAEKPKPPETKRISLTKEYKAARTLGAIVGAFILCWLPFFVLAIIRPFCNDTCRIPPVVDGVTLWLGYANSALNPAIYGGLNNDFRAAFRAVICCSLKDLNKRNQGMIITRNCRTEIRRGSEESASSPMGKLTSFKLSYITFNRTLSRSSNKGSGRSNKQKLGRNVQTTRV</sequence>
<evidence type="ECO:0000256" key="9">
    <source>
        <dbReference type="ARBA" id="ARBA00023180"/>
    </source>
</evidence>
<feature type="transmembrane region" description="Helical" evidence="13">
    <location>
        <begin position="302"/>
        <end position="326"/>
    </location>
</feature>
<keyword evidence="16" id="KW-1185">Reference proteome</keyword>
<evidence type="ECO:0000256" key="3">
    <source>
        <dbReference type="ARBA" id="ARBA00022692"/>
    </source>
</evidence>
<dbReference type="InterPro" id="IPR002231">
    <property type="entry name" value="5HT_rcpt"/>
</dbReference>
<evidence type="ECO:0000256" key="13">
    <source>
        <dbReference type="SAM" id="Phobius"/>
    </source>
</evidence>
<dbReference type="GO" id="GO:0005886">
    <property type="term" value="C:plasma membrane"/>
    <property type="evidence" value="ECO:0007669"/>
    <property type="project" value="UniProtKB-SubCell"/>
</dbReference>
<evidence type="ECO:0000256" key="5">
    <source>
        <dbReference type="ARBA" id="ARBA00023040"/>
    </source>
</evidence>
<dbReference type="EMBL" id="OV696688">
    <property type="protein sequence ID" value="CAH1259230.1"/>
    <property type="molecule type" value="Genomic_DNA"/>
</dbReference>
<dbReference type="OrthoDB" id="10063595at2759"/>
<protein>
    <submittedName>
        <fullName evidence="15">HTR7 protein</fullName>
    </submittedName>
</protein>
<dbReference type="Gene3D" id="1.20.1070.10">
    <property type="entry name" value="Rhodopsin 7-helix transmembrane proteins"/>
    <property type="match status" value="1"/>
</dbReference>
<dbReference type="SMART" id="SM01381">
    <property type="entry name" value="7TM_GPCR_Srsx"/>
    <property type="match status" value="1"/>
</dbReference>
<dbReference type="GO" id="GO:0004993">
    <property type="term" value="F:G protein-coupled serotonin receptor activity"/>
    <property type="evidence" value="ECO:0007669"/>
    <property type="project" value="InterPro"/>
</dbReference>
<accession>A0A8J9ZRZ2</accession>
<organism evidence="15 16">
    <name type="scientific">Branchiostoma lanceolatum</name>
    <name type="common">Common lancelet</name>
    <name type="synonym">Amphioxus lanceolatum</name>
    <dbReference type="NCBI Taxonomy" id="7740"/>
    <lineage>
        <taxon>Eukaryota</taxon>
        <taxon>Metazoa</taxon>
        <taxon>Chordata</taxon>
        <taxon>Cephalochordata</taxon>
        <taxon>Leptocardii</taxon>
        <taxon>Amphioxiformes</taxon>
        <taxon>Branchiostomatidae</taxon>
        <taxon>Branchiostoma</taxon>
    </lineage>
</organism>
<dbReference type="InterPro" id="IPR000276">
    <property type="entry name" value="GPCR_Rhodpsn"/>
</dbReference>
<evidence type="ECO:0000256" key="6">
    <source>
        <dbReference type="ARBA" id="ARBA00023136"/>
    </source>
</evidence>
<proteinExistence type="inferred from homology"/>
<keyword evidence="2" id="KW-1003">Cell membrane</keyword>
<evidence type="ECO:0000259" key="14">
    <source>
        <dbReference type="PROSITE" id="PS50262"/>
    </source>
</evidence>
<keyword evidence="3 11" id="KW-0812">Transmembrane</keyword>
<keyword evidence="6 13" id="KW-0472">Membrane</keyword>
<dbReference type="PROSITE" id="PS50262">
    <property type="entry name" value="G_PROTEIN_RECEP_F1_2"/>
    <property type="match status" value="1"/>
</dbReference>
<dbReference type="Pfam" id="PF00001">
    <property type="entry name" value="7tm_1"/>
    <property type="match status" value="1"/>
</dbReference>
<evidence type="ECO:0000256" key="7">
    <source>
        <dbReference type="ARBA" id="ARBA00023157"/>
    </source>
</evidence>
<evidence type="ECO:0000256" key="8">
    <source>
        <dbReference type="ARBA" id="ARBA00023170"/>
    </source>
</evidence>
<dbReference type="CDD" id="cd15329">
    <property type="entry name" value="7tmA_5-HT7"/>
    <property type="match status" value="1"/>
</dbReference>
<feature type="transmembrane region" description="Helical" evidence="13">
    <location>
        <begin position="166"/>
        <end position="189"/>
    </location>
</feature>
<feature type="domain" description="G-protein coupled receptors family 1 profile" evidence="14">
    <location>
        <begin position="67"/>
        <end position="359"/>
    </location>
</feature>
<dbReference type="PRINTS" id="PR01101">
    <property type="entry name" value="5HTRECEPTOR"/>
</dbReference>
<evidence type="ECO:0000313" key="15">
    <source>
        <dbReference type="EMBL" id="CAH1259230.1"/>
    </source>
</evidence>
<dbReference type="SUPFAM" id="SSF81321">
    <property type="entry name" value="Family A G protein-coupled receptor-like"/>
    <property type="match status" value="1"/>
</dbReference>
<dbReference type="PROSITE" id="PS00237">
    <property type="entry name" value="G_PROTEIN_RECEP_F1_1"/>
    <property type="match status" value="1"/>
</dbReference>
<dbReference type="AlphaFoldDB" id="A0A8J9ZRZ2"/>
<evidence type="ECO:0000256" key="11">
    <source>
        <dbReference type="RuleBase" id="RU000688"/>
    </source>
</evidence>
<comment type="subcellular location">
    <subcellularLocation>
        <location evidence="1">Cell membrane</location>
        <topology evidence="1">Multi-pass membrane protein</topology>
    </subcellularLocation>
</comment>
<dbReference type="PANTHER" id="PTHR24248:SF199">
    <property type="entry name" value="IP13425P-RELATED"/>
    <property type="match status" value="1"/>
</dbReference>
<evidence type="ECO:0000313" key="16">
    <source>
        <dbReference type="Proteomes" id="UP000838412"/>
    </source>
</evidence>
<gene>
    <name evidence="15" type="primary">HTR7</name>
    <name evidence="15" type="ORF">BLAG_LOCUS16589</name>
</gene>
<dbReference type="Proteomes" id="UP000838412">
    <property type="component" value="Chromosome 3"/>
</dbReference>
<keyword evidence="4 13" id="KW-1133">Transmembrane helix</keyword>
<feature type="compositionally biased region" description="Low complexity" evidence="12">
    <location>
        <begin position="428"/>
        <end position="438"/>
    </location>
</feature>
<feature type="region of interest" description="Disordered" evidence="12">
    <location>
        <begin position="268"/>
        <end position="289"/>
    </location>
</feature>
<dbReference type="InterPro" id="IPR017452">
    <property type="entry name" value="GPCR_Rhodpsn_7TM"/>
</dbReference>
<dbReference type="GO" id="GO:0071880">
    <property type="term" value="P:adenylate cyclase-activating adrenergic receptor signaling pathway"/>
    <property type="evidence" value="ECO:0007669"/>
    <property type="project" value="TreeGrafter"/>
</dbReference>
<keyword evidence="10 11" id="KW-0807">Transducer</keyword>
<name>A0A8J9ZRZ2_BRALA</name>
<dbReference type="GO" id="GO:0043410">
    <property type="term" value="P:positive regulation of MAPK cascade"/>
    <property type="evidence" value="ECO:0007669"/>
    <property type="project" value="TreeGrafter"/>
</dbReference>
<reference evidence="15" key="1">
    <citation type="submission" date="2022-01" db="EMBL/GenBank/DDBJ databases">
        <authorList>
            <person name="Braso-Vives M."/>
        </authorList>
    </citation>
    <scope>NUCLEOTIDE SEQUENCE</scope>
</reference>
<evidence type="ECO:0000256" key="10">
    <source>
        <dbReference type="ARBA" id="ARBA00023224"/>
    </source>
</evidence>
<evidence type="ECO:0000256" key="12">
    <source>
        <dbReference type="SAM" id="MobiDB-lite"/>
    </source>
</evidence>